<name>A0A0K8TCZ0_LYGHE</name>
<feature type="region of interest" description="Disordered" evidence="1">
    <location>
        <begin position="94"/>
        <end position="123"/>
    </location>
</feature>
<dbReference type="AlphaFoldDB" id="A0A0K8TCZ0"/>
<evidence type="ECO:0000256" key="1">
    <source>
        <dbReference type="SAM" id="MobiDB-lite"/>
    </source>
</evidence>
<proteinExistence type="predicted"/>
<dbReference type="SMART" id="SM00595">
    <property type="entry name" value="MADF"/>
    <property type="match status" value="1"/>
</dbReference>
<feature type="non-terminal residue" evidence="3">
    <location>
        <position position="1"/>
    </location>
</feature>
<dbReference type="PANTHER" id="PTHR12243">
    <property type="entry name" value="MADF DOMAIN TRANSCRIPTION FACTOR"/>
    <property type="match status" value="1"/>
</dbReference>
<dbReference type="InterPro" id="IPR006578">
    <property type="entry name" value="MADF-dom"/>
</dbReference>
<feature type="compositionally biased region" description="Polar residues" evidence="1">
    <location>
        <begin position="102"/>
        <end position="112"/>
    </location>
</feature>
<dbReference type="InterPro" id="IPR039353">
    <property type="entry name" value="TF_Adf1"/>
</dbReference>
<dbReference type="EMBL" id="GBRD01002831">
    <property type="protein sequence ID" value="JAG62990.1"/>
    <property type="molecule type" value="Transcribed_RNA"/>
</dbReference>
<dbReference type="GO" id="GO:0005667">
    <property type="term" value="C:transcription regulator complex"/>
    <property type="evidence" value="ECO:0007669"/>
    <property type="project" value="TreeGrafter"/>
</dbReference>
<dbReference type="PROSITE" id="PS51029">
    <property type="entry name" value="MADF"/>
    <property type="match status" value="1"/>
</dbReference>
<evidence type="ECO:0000259" key="2">
    <source>
        <dbReference type="PROSITE" id="PS51029"/>
    </source>
</evidence>
<accession>A0A0K8TCZ0</accession>
<dbReference type="GO" id="GO:0005634">
    <property type="term" value="C:nucleus"/>
    <property type="evidence" value="ECO:0007669"/>
    <property type="project" value="TreeGrafter"/>
</dbReference>
<evidence type="ECO:0000313" key="3">
    <source>
        <dbReference type="EMBL" id="JAG62990.1"/>
    </source>
</evidence>
<dbReference type="GO" id="GO:0006357">
    <property type="term" value="P:regulation of transcription by RNA polymerase II"/>
    <property type="evidence" value="ECO:0007669"/>
    <property type="project" value="TreeGrafter"/>
</dbReference>
<reference evidence="3" key="1">
    <citation type="submission" date="2014-09" db="EMBL/GenBank/DDBJ databases">
        <authorList>
            <person name="Magalhaes I.L.F."/>
            <person name="Oliveira U."/>
            <person name="Santos F.R."/>
            <person name="Vidigal T.H.D.A."/>
            <person name="Brescovit A.D."/>
            <person name="Santos A.J."/>
        </authorList>
    </citation>
    <scope>NUCLEOTIDE SEQUENCE</scope>
</reference>
<organism evidence="3">
    <name type="scientific">Lygus hesperus</name>
    <name type="common">Western plant bug</name>
    <dbReference type="NCBI Taxonomy" id="30085"/>
    <lineage>
        <taxon>Eukaryota</taxon>
        <taxon>Metazoa</taxon>
        <taxon>Ecdysozoa</taxon>
        <taxon>Arthropoda</taxon>
        <taxon>Hexapoda</taxon>
        <taxon>Insecta</taxon>
        <taxon>Pterygota</taxon>
        <taxon>Neoptera</taxon>
        <taxon>Paraneoptera</taxon>
        <taxon>Hemiptera</taxon>
        <taxon>Heteroptera</taxon>
        <taxon>Panheteroptera</taxon>
        <taxon>Cimicomorpha</taxon>
        <taxon>Miridae</taxon>
        <taxon>Mirini</taxon>
        <taxon>Lygus</taxon>
    </lineage>
</organism>
<dbReference type="Pfam" id="PF10545">
    <property type="entry name" value="MADF_DNA_bdg"/>
    <property type="match status" value="1"/>
</dbReference>
<feature type="domain" description="MADF" evidence="2">
    <location>
        <begin position="1"/>
        <end position="68"/>
    </location>
</feature>
<sequence length="149" mass="17193">NVVQKMEAWNMIAEVLGITSDAAKTKWKSLRDNYMRYKKSVKGVTGYAKRYQNWQWSQQMQFLDDYLQTRPTDNNISSDQTEDPTYYIKIETLDPQTEAEESGTQILQNETPTSPPTKKGKLDVTPQSCQWTESLIICKVCLQDESLTP</sequence>
<dbReference type="PANTHER" id="PTHR12243:SF67">
    <property type="entry name" value="COREPRESSOR OF PANGOLIN, ISOFORM A-RELATED"/>
    <property type="match status" value="1"/>
</dbReference>
<protein>
    <recommendedName>
        <fullName evidence="2">MADF domain-containing protein</fullName>
    </recommendedName>
</protein>